<evidence type="ECO:0000313" key="2">
    <source>
        <dbReference type="EMBL" id="CCA15307.1"/>
    </source>
</evidence>
<feature type="region of interest" description="Disordered" evidence="1">
    <location>
        <begin position="1"/>
        <end position="35"/>
    </location>
</feature>
<sequence length="279" mass="30006">MSESASDVSSNNSESDMADSDDTKSDASSPSRKKDAVLKDIELITDIADEMDKIKANVDALYAFNKVEEMTARDTIASPQESLHLSATAKPTIDKSTSTGDLLKLKPIIPTKDQIIKELQDTAQHAPVADSANTPRTKQHATQIDPAPHSSFYLAKQCIAIQPCASTAELQPEQLGSSDAPITPDDLHVSKPGTVFPTCSSKDMDQLKSDRNAQLGQSRGMSAYENDIESSSSGISTSSRFRASTSSEKVHSAPILPTATSLEDEDQQELDAIYAVLFE</sequence>
<feature type="compositionally biased region" description="Low complexity" evidence="1">
    <location>
        <begin position="1"/>
        <end position="15"/>
    </location>
</feature>
<evidence type="ECO:0000256" key="1">
    <source>
        <dbReference type="SAM" id="MobiDB-lite"/>
    </source>
</evidence>
<feature type="region of interest" description="Disordered" evidence="1">
    <location>
        <begin position="170"/>
        <end position="266"/>
    </location>
</feature>
<dbReference type="EMBL" id="FR824055">
    <property type="protein sequence ID" value="CCA15307.1"/>
    <property type="molecule type" value="Genomic_DNA"/>
</dbReference>
<feature type="compositionally biased region" description="Polar residues" evidence="1">
    <location>
        <begin position="131"/>
        <end position="142"/>
    </location>
</feature>
<accession>F0W2M1</accession>
<dbReference type="AlphaFoldDB" id="F0W2M1"/>
<feature type="region of interest" description="Disordered" evidence="1">
    <location>
        <begin position="123"/>
        <end position="144"/>
    </location>
</feature>
<protein>
    <submittedName>
        <fullName evidence="2">AlNc14C10G1268 protein</fullName>
    </submittedName>
</protein>
<organism evidence="2">
    <name type="scientific">Albugo laibachii Nc14</name>
    <dbReference type="NCBI Taxonomy" id="890382"/>
    <lineage>
        <taxon>Eukaryota</taxon>
        <taxon>Sar</taxon>
        <taxon>Stramenopiles</taxon>
        <taxon>Oomycota</taxon>
        <taxon>Peronosporomycetes</taxon>
        <taxon>Albuginales</taxon>
        <taxon>Albuginaceae</taxon>
        <taxon>Albugo</taxon>
    </lineage>
</organism>
<name>F0W2M1_9STRA</name>
<reference evidence="2" key="2">
    <citation type="submission" date="2011-02" db="EMBL/GenBank/DDBJ databases">
        <authorList>
            <person name="MacLean D."/>
        </authorList>
    </citation>
    <scope>NUCLEOTIDE SEQUENCE</scope>
</reference>
<gene>
    <name evidence="2" type="primary">AlNc14C10G1268</name>
    <name evidence="2" type="ORF">ALNC14_014500</name>
</gene>
<feature type="compositionally biased region" description="Low complexity" evidence="1">
    <location>
        <begin position="230"/>
        <end position="247"/>
    </location>
</feature>
<dbReference type="HOGENOM" id="CLU_998968_0_0_1"/>
<feature type="compositionally biased region" description="Basic and acidic residues" evidence="1">
    <location>
        <begin position="202"/>
        <end position="211"/>
    </location>
</feature>
<proteinExistence type="predicted"/>
<reference evidence="2" key="1">
    <citation type="journal article" date="2011" name="PLoS Biol.">
        <title>Gene gain and loss during evolution of obligate parasitism in the white rust pathogen of Arabidopsis thaliana.</title>
        <authorList>
            <person name="Kemen E."/>
            <person name="Gardiner A."/>
            <person name="Schultz-Larsen T."/>
            <person name="Kemen A.C."/>
            <person name="Balmuth A.L."/>
            <person name="Robert-Seilaniantz A."/>
            <person name="Bailey K."/>
            <person name="Holub E."/>
            <person name="Studholme D.J."/>
            <person name="Maclean D."/>
            <person name="Jones J.D."/>
        </authorList>
    </citation>
    <scope>NUCLEOTIDE SEQUENCE</scope>
</reference>